<dbReference type="InterPro" id="IPR032806">
    <property type="entry name" value="YbfD_N"/>
</dbReference>
<dbReference type="InterPro" id="IPR051698">
    <property type="entry name" value="Transposase_11-like"/>
</dbReference>
<comment type="caution">
    <text evidence="2">The sequence shown here is derived from an EMBL/GenBank/DDBJ whole genome shotgun (WGS) entry which is preliminary data.</text>
</comment>
<evidence type="ECO:0000259" key="1">
    <source>
        <dbReference type="Pfam" id="PF13808"/>
    </source>
</evidence>
<evidence type="ECO:0000313" key="3">
    <source>
        <dbReference type="EMBL" id="MDX5931661.1"/>
    </source>
</evidence>
<protein>
    <submittedName>
        <fullName evidence="2">ISAs1 family transposase</fullName>
    </submittedName>
</protein>
<dbReference type="InterPro" id="IPR047647">
    <property type="entry name" value="ISAs1_transpos"/>
</dbReference>
<dbReference type="RefSeq" id="WP_319614530.1">
    <property type="nucleotide sequence ID" value="NZ_JAWXYB010000018.1"/>
</dbReference>
<dbReference type="Pfam" id="PF13808">
    <property type="entry name" value="DDE_Tnp_1_assoc"/>
    <property type="match status" value="1"/>
</dbReference>
<dbReference type="NCBIfam" id="NF033564">
    <property type="entry name" value="transpos_ISAs1"/>
    <property type="match status" value="1"/>
</dbReference>
<dbReference type="PANTHER" id="PTHR30298">
    <property type="entry name" value="H REPEAT-ASSOCIATED PREDICTED TRANSPOSASE"/>
    <property type="match status" value="1"/>
</dbReference>
<feature type="domain" description="H repeat-associated protein N-terminal" evidence="1">
    <location>
        <begin position="9"/>
        <end position="95"/>
    </location>
</feature>
<evidence type="ECO:0000313" key="4">
    <source>
        <dbReference type="Proteomes" id="UP001279553"/>
    </source>
</evidence>
<name>A0AAW9DSG8_ACIAO</name>
<dbReference type="EMBL" id="JAWXYB010000018">
    <property type="protein sequence ID" value="MDX5931628.1"/>
    <property type="molecule type" value="Genomic_DNA"/>
</dbReference>
<dbReference type="EMBL" id="JAWXYB010000018">
    <property type="protein sequence ID" value="MDX5931661.1"/>
    <property type="molecule type" value="Genomic_DNA"/>
</dbReference>
<keyword evidence="4" id="KW-1185">Reference proteome</keyword>
<reference evidence="2 4" key="1">
    <citation type="submission" date="2023-11" db="EMBL/GenBank/DDBJ databases">
        <title>MicrobeMod: A computational toolkit for identifying prokaryotic methylation and restriction-modification with nanopore sequencing.</title>
        <authorList>
            <person name="Crits-Christoph A."/>
            <person name="Kang S.C."/>
            <person name="Lee H."/>
            <person name="Ostrov N."/>
        </authorList>
    </citation>
    <scope>NUCLEOTIDE SEQUENCE [LARGE SCALE GENOMIC DNA]</scope>
    <source>
        <strain evidence="2 4">DSMZ 700</strain>
    </source>
</reference>
<gene>
    <name evidence="2" type="ORF">SIL87_12715</name>
    <name evidence="3" type="ORF">SIL87_12890</name>
</gene>
<dbReference type="PANTHER" id="PTHR30298:SF0">
    <property type="entry name" value="PROTEIN YBFL-RELATED"/>
    <property type="match status" value="1"/>
</dbReference>
<dbReference type="Proteomes" id="UP001279553">
    <property type="component" value="Unassembled WGS sequence"/>
</dbReference>
<evidence type="ECO:0000313" key="2">
    <source>
        <dbReference type="EMBL" id="MDX5931628.1"/>
    </source>
</evidence>
<proteinExistence type="predicted"/>
<organism evidence="2 4">
    <name type="scientific">Acidiphilium acidophilum</name>
    <name type="common">Thiobacillus acidophilus</name>
    <dbReference type="NCBI Taxonomy" id="76588"/>
    <lineage>
        <taxon>Bacteria</taxon>
        <taxon>Pseudomonadati</taxon>
        <taxon>Pseudomonadota</taxon>
        <taxon>Alphaproteobacteria</taxon>
        <taxon>Acetobacterales</taxon>
        <taxon>Acidocellaceae</taxon>
        <taxon>Acidiphilium</taxon>
    </lineage>
</organism>
<dbReference type="AlphaFoldDB" id="A0AAW9DSG8"/>
<accession>A0AAW9DSG8</accession>
<sequence>MATFTPLLDILADVPDPRRAEGKLYKLPHVLLFSILAIVSGSDSYRGIVTFIDTHRRTLNRSFGLKWRRAPSHTSIRYILQGLDPIGVEAVFRRHAALLHAANAKPGAASIALDGKTLRGSFDKFHDRTAAHVLSAFATDTKLVLAHLDIDAKSNEIPAAQTLLAELGIAEDAIVTLDALHCQKNSSRSPRTPKSA</sequence>